<dbReference type="PROSITE" id="PS51163">
    <property type="entry name" value="YRDC"/>
    <property type="match status" value="1"/>
</dbReference>
<feature type="binding site" evidence="15">
    <location>
        <position position="57"/>
    </location>
    <ligand>
        <name>L-threonine</name>
        <dbReference type="ChEBI" id="CHEBI:57926"/>
    </ligand>
</feature>
<dbReference type="NCBIfam" id="TIGR00057">
    <property type="entry name" value="L-threonylcarbamoyladenylate synthase"/>
    <property type="match status" value="1"/>
</dbReference>
<reference evidence="17" key="1">
    <citation type="journal article" date="2021" name="Open Biol.">
        <title>Shared evolutionary footprints suggest mitochondrial oxidative damage underlies multiple complex I losses in fungi.</title>
        <authorList>
            <person name="Schikora-Tamarit M.A."/>
            <person name="Marcet-Houben M."/>
            <person name="Nosek J."/>
            <person name="Gabaldon T."/>
        </authorList>
    </citation>
    <scope>NUCLEOTIDE SEQUENCE</scope>
    <source>
        <strain evidence="17">CBS6075</strain>
    </source>
</reference>
<gene>
    <name evidence="17" type="ORF">OGAPHI_005381</name>
</gene>
<dbReference type="GO" id="GO:0003725">
    <property type="term" value="F:double-stranded RNA binding"/>
    <property type="evidence" value="ECO:0007669"/>
    <property type="project" value="UniProtKB-UniRule"/>
</dbReference>
<feature type="binding site" evidence="15">
    <location>
        <position position="172"/>
    </location>
    <ligand>
        <name>L-threonine</name>
        <dbReference type="ChEBI" id="CHEBI:57926"/>
    </ligand>
</feature>
<feature type="binding site" evidence="15">
    <location>
        <position position="174"/>
    </location>
    <ligand>
        <name>ATP</name>
        <dbReference type="ChEBI" id="CHEBI:30616"/>
    </ligand>
</feature>
<dbReference type="EMBL" id="JAEUBE010000375">
    <property type="protein sequence ID" value="KAH3663391.1"/>
    <property type="molecule type" value="Genomic_DNA"/>
</dbReference>
<reference evidence="17" key="2">
    <citation type="submission" date="2021-01" db="EMBL/GenBank/DDBJ databases">
        <authorList>
            <person name="Schikora-Tamarit M.A."/>
        </authorList>
    </citation>
    <scope>NUCLEOTIDE SEQUENCE</scope>
    <source>
        <strain evidence="17">CBS6075</strain>
    </source>
</reference>
<evidence type="ECO:0000313" key="18">
    <source>
        <dbReference type="Proteomes" id="UP000769157"/>
    </source>
</evidence>
<feature type="binding site" evidence="15">
    <location>
        <position position="182"/>
    </location>
    <ligand>
        <name>L-threonine</name>
        <dbReference type="ChEBI" id="CHEBI:57926"/>
    </ligand>
</feature>
<dbReference type="RefSeq" id="XP_046059814.1">
    <property type="nucleotide sequence ID" value="XM_046206559.1"/>
</dbReference>
<dbReference type="GO" id="GO:0006450">
    <property type="term" value="P:regulation of translational fidelity"/>
    <property type="evidence" value="ECO:0007669"/>
    <property type="project" value="TreeGrafter"/>
</dbReference>
<keyword evidence="10 14" id="KW-0067">ATP-binding</keyword>
<feature type="binding site" evidence="15">
    <location>
        <position position="269"/>
    </location>
    <ligand>
        <name>ATP</name>
        <dbReference type="ChEBI" id="CHEBI:30616"/>
    </ligand>
</feature>
<dbReference type="InterPro" id="IPR050156">
    <property type="entry name" value="TC-AMP_synthase_SUA5"/>
</dbReference>
<protein>
    <recommendedName>
        <fullName evidence="4 14">Threonylcarbamoyl-AMP synthase</fullName>
        <shortName evidence="14">TC-AMP synthase</shortName>
        <ecNumber evidence="3 14">2.7.7.87</ecNumber>
    </recommendedName>
    <alternativeName>
        <fullName evidence="11 14">L-threonylcarbamoyladenylate synthase</fullName>
    </alternativeName>
</protein>
<comment type="subcellular location">
    <subcellularLocation>
        <location evidence="1 14">Cytoplasm</location>
    </subcellularLocation>
</comment>
<dbReference type="GO" id="GO:0000049">
    <property type="term" value="F:tRNA binding"/>
    <property type="evidence" value="ECO:0007669"/>
    <property type="project" value="TreeGrafter"/>
</dbReference>
<feature type="binding site" evidence="15">
    <location>
        <position position="80"/>
    </location>
    <ligand>
        <name>ATP</name>
        <dbReference type="ChEBI" id="CHEBI:30616"/>
    </ligand>
</feature>
<feature type="binding site" evidence="15">
    <location>
        <position position="212"/>
    </location>
    <ligand>
        <name>L-threonine</name>
        <dbReference type="ChEBI" id="CHEBI:57926"/>
    </ligand>
</feature>
<evidence type="ECO:0000256" key="6">
    <source>
        <dbReference type="ARBA" id="ARBA00022679"/>
    </source>
</evidence>
<evidence type="ECO:0000256" key="12">
    <source>
        <dbReference type="ARBA" id="ARBA00048366"/>
    </source>
</evidence>
<evidence type="ECO:0000256" key="3">
    <source>
        <dbReference type="ARBA" id="ARBA00012584"/>
    </source>
</evidence>
<evidence type="ECO:0000313" key="17">
    <source>
        <dbReference type="EMBL" id="KAH3663391.1"/>
    </source>
</evidence>
<evidence type="ECO:0000256" key="2">
    <source>
        <dbReference type="ARBA" id="ARBA00007663"/>
    </source>
</evidence>
<dbReference type="GO" id="GO:0002949">
    <property type="term" value="P:tRNA threonylcarbamoyladenosine modification"/>
    <property type="evidence" value="ECO:0007669"/>
    <property type="project" value="UniProtKB-ARBA"/>
</dbReference>
<comment type="caution">
    <text evidence="17">The sequence shown here is derived from an EMBL/GenBank/DDBJ whole genome shotgun (WGS) entry which is preliminary data.</text>
</comment>
<dbReference type="InterPro" id="IPR017945">
    <property type="entry name" value="DHBP_synth_RibB-like_a/b_dom"/>
</dbReference>
<dbReference type="GO" id="GO:0005524">
    <property type="term" value="F:ATP binding"/>
    <property type="evidence" value="ECO:0007669"/>
    <property type="project" value="UniProtKB-UniRule"/>
</dbReference>
<name>A0A9P8T291_9ASCO</name>
<dbReference type="InterPro" id="IPR005145">
    <property type="entry name" value="Sua5_C"/>
</dbReference>
<evidence type="ECO:0000256" key="15">
    <source>
        <dbReference type="PIRSR" id="PIRSR004930-1"/>
    </source>
</evidence>
<feature type="binding site" evidence="15">
    <location>
        <position position="226"/>
    </location>
    <ligand>
        <name>ATP</name>
        <dbReference type="ChEBI" id="CHEBI:30616"/>
    </ligand>
</feature>
<dbReference type="FunFam" id="3.90.870.10:FF:000008">
    <property type="entry name" value="Threonylcarbamoyl-AMP synthase"/>
    <property type="match status" value="1"/>
</dbReference>
<dbReference type="PIRSF" id="PIRSF004930">
    <property type="entry name" value="Tln_factor_SUA5"/>
    <property type="match status" value="1"/>
</dbReference>
<comment type="similarity">
    <text evidence="2 14">Belongs to the SUA5 family.</text>
</comment>
<dbReference type="InterPro" id="IPR038385">
    <property type="entry name" value="Sua5/YwlC_C"/>
</dbReference>
<sequence>MTSKLHTEVLKVDSGSISFNADGTAVDISDPETRANLQKAADILNTTSHAIGFPSETVYGLGGSSLSDESVKSIYAAKNRPADNPLISHVSSINQLQRKLLVPGQKIPDIYEPLIAKFWPGPLTILLPMPADLTSSPISQLVTAGQSTFAVRMPKHPVARALILLADLPLAAPSANASTRPSPTTAAHVFHDLQGKIPLILDGGPCDVGLESTVVDGLSDPPMLLRPGGISLEQIKQAGGPRWSNIVLAKKTAGKLEPVRTPGMKYRHYSPTAKVVLFTNCGDGKQKVGDYIAENNLAGKKIALLRTRNFATAAEISPLITLDSPLGQSGDEIQHNLFSSFRDLDDQNYDFILVEGVDETDEGLAIMNRLSKAASETING</sequence>
<keyword evidence="5 14" id="KW-0963">Cytoplasm</keyword>
<accession>A0A9P8T291</accession>
<keyword evidence="8 14" id="KW-0548">Nucleotidyltransferase</keyword>
<evidence type="ECO:0000256" key="9">
    <source>
        <dbReference type="ARBA" id="ARBA00022741"/>
    </source>
</evidence>
<evidence type="ECO:0000256" key="7">
    <source>
        <dbReference type="ARBA" id="ARBA00022694"/>
    </source>
</evidence>
<dbReference type="Proteomes" id="UP000769157">
    <property type="component" value="Unassembled WGS sequence"/>
</dbReference>
<evidence type="ECO:0000256" key="13">
    <source>
        <dbReference type="ARBA" id="ARBA00056339"/>
    </source>
</evidence>
<evidence type="ECO:0000259" key="16">
    <source>
        <dbReference type="PROSITE" id="PS51163"/>
    </source>
</evidence>
<feature type="binding site" evidence="15">
    <location>
        <position position="148"/>
    </location>
    <ligand>
        <name>ATP</name>
        <dbReference type="ChEBI" id="CHEBI:30616"/>
    </ligand>
</feature>
<dbReference type="EC" id="2.7.7.87" evidence="3 14"/>
<evidence type="ECO:0000256" key="11">
    <source>
        <dbReference type="ARBA" id="ARBA00029774"/>
    </source>
</evidence>
<keyword evidence="9 14" id="KW-0547">Nucleotide-binding</keyword>
<evidence type="ECO:0000256" key="10">
    <source>
        <dbReference type="ARBA" id="ARBA00022840"/>
    </source>
</evidence>
<dbReference type="InterPro" id="IPR006070">
    <property type="entry name" value="Sua5-like_dom"/>
</dbReference>
<feature type="domain" description="YrdC-like" evidence="16">
    <location>
        <begin position="34"/>
        <end position="230"/>
    </location>
</feature>
<dbReference type="Pfam" id="PF01300">
    <property type="entry name" value="Sua5_yciO_yrdC"/>
    <property type="match status" value="1"/>
</dbReference>
<evidence type="ECO:0000256" key="14">
    <source>
        <dbReference type="PIRNR" id="PIRNR004930"/>
    </source>
</evidence>
<dbReference type="GeneID" id="70237345"/>
<keyword evidence="18" id="KW-1185">Reference proteome</keyword>
<evidence type="ECO:0000256" key="1">
    <source>
        <dbReference type="ARBA" id="ARBA00004496"/>
    </source>
</evidence>
<evidence type="ECO:0000256" key="5">
    <source>
        <dbReference type="ARBA" id="ARBA00022490"/>
    </source>
</evidence>
<feature type="binding site" evidence="15">
    <location>
        <position position="152"/>
    </location>
    <ligand>
        <name>ATP</name>
        <dbReference type="ChEBI" id="CHEBI:30616"/>
    </ligand>
</feature>
<dbReference type="Gene3D" id="3.40.50.11030">
    <property type="entry name" value="Threonylcarbamoyl-AMP synthase, C-terminal domain"/>
    <property type="match status" value="1"/>
</dbReference>
<dbReference type="PANTHER" id="PTHR17490:SF16">
    <property type="entry name" value="THREONYLCARBAMOYL-AMP SYNTHASE"/>
    <property type="match status" value="1"/>
</dbReference>
<dbReference type="AlphaFoldDB" id="A0A9P8T291"/>
<comment type="catalytic activity">
    <reaction evidence="12 14">
        <text>L-threonine + hydrogencarbonate + ATP = L-threonylcarbamoyladenylate + diphosphate + H2O</text>
        <dbReference type="Rhea" id="RHEA:36407"/>
        <dbReference type="ChEBI" id="CHEBI:15377"/>
        <dbReference type="ChEBI" id="CHEBI:17544"/>
        <dbReference type="ChEBI" id="CHEBI:30616"/>
        <dbReference type="ChEBI" id="CHEBI:33019"/>
        <dbReference type="ChEBI" id="CHEBI:57926"/>
        <dbReference type="ChEBI" id="CHEBI:73682"/>
        <dbReference type="EC" id="2.7.7.87"/>
    </reaction>
</comment>
<dbReference type="InterPro" id="IPR010923">
    <property type="entry name" value="T(6)A37_SUA5"/>
</dbReference>
<keyword evidence="6 14" id="KW-0808">Transferase</keyword>
<keyword evidence="7 14" id="KW-0819">tRNA processing</keyword>
<comment type="function">
    <text evidence="13">Required for the formation of a threonylcarbamoyl group on adenosine at position 37 (t(6)A37) in tRNAs that read codons beginning with adenine. Likely catalyzes the conversion of L-threonine, HCO(3)(-)/CO(2) and ATP to give threonylcarbamoyl-AMP (TC-AMP) as the acyladenylate intermediate, with the release of diphosphate. Required for normal translation, by ensuring translation fidelity at the level of codon recognition, appropriate translation initiation selection and maintenance of reading frame. Also involved in telomere replication. Binds to single-stranded telomeric (ssTG) DNA and positively regulates telomere length.</text>
</comment>
<dbReference type="PANTHER" id="PTHR17490">
    <property type="entry name" value="SUA5"/>
    <property type="match status" value="1"/>
</dbReference>
<evidence type="ECO:0000256" key="4">
    <source>
        <dbReference type="ARBA" id="ARBA00015492"/>
    </source>
</evidence>
<dbReference type="GO" id="GO:0061710">
    <property type="term" value="F:L-threonylcarbamoyladenylate synthase"/>
    <property type="evidence" value="ECO:0007669"/>
    <property type="project" value="UniProtKB-EC"/>
</dbReference>
<dbReference type="SUPFAM" id="SSF55821">
    <property type="entry name" value="YrdC/RibB"/>
    <property type="match status" value="1"/>
</dbReference>
<feature type="binding site" evidence="15">
    <location>
        <position position="84"/>
    </location>
    <ligand>
        <name>ATP</name>
        <dbReference type="ChEBI" id="CHEBI:30616"/>
    </ligand>
</feature>
<dbReference type="Gene3D" id="3.90.870.10">
    <property type="entry name" value="DHBP synthase"/>
    <property type="match status" value="1"/>
</dbReference>
<evidence type="ECO:0000256" key="8">
    <source>
        <dbReference type="ARBA" id="ARBA00022695"/>
    </source>
</evidence>
<feature type="binding site" evidence="15">
    <location>
        <position position="89"/>
    </location>
    <ligand>
        <name>L-threonine</name>
        <dbReference type="ChEBI" id="CHEBI:57926"/>
    </ligand>
</feature>
<dbReference type="GO" id="GO:0005737">
    <property type="term" value="C:cytoplasm"/>
    <property type="evidence" value="ECO:0007669"/>
    <property type="project" value="UniProtKB-SubCell"/>
</dbReference>
<dbReference type="OrthoDB" id="412787at2759"/>
<organism evidence="17 18">
    <name type="scientific">Ogataea philodendri</name>
    <dbReference type="NCBI Taxonomy" id="1378263"/>
    <lineage>
        <taxon>Eukaryota</taxon>
        <taxon>Fungi</taxon>
        <taxon>Dikarya</taxon>
        <taxon>Ascomycota</taxon>
        <taxon>Saccharomycotina</taxon>
        <taxon>Pichiomycetes</taxon>
        <taxon>Pichiales</taxon>
        <taxon>Pichiaceae</taxon>
        <taxon>Ogataea</taxon>
    </lineage>
</organism>
<dbReference type="Pfam" id="PF03481">
    <property type="entry name" value="Sua5_C"/>
    <property type="match status" value="1"/>
</dbReference>
<proteinExistence type="inferred from homology"/>